<accession>A0ABY5SMF0</accession>
<keyword evidence="1" id="KW-0812">Transmembrane</keyword>
<reference evidence="2" key="1">
    <citation type="submission" date="2022-01" db="EMBL/GenBank/DDBJ databases">
        <title>Paenibacillus spongiae sp. nov., isolated from marine sponge.</title>
        <authorList>
            <person name="Li Z."/>
            <person name="Zhang M."/>
        </authorList>
    </citation>
    <scope>NUCLEOTIDE SEQUENCE</scope>
    <source>
        <strain evidence="2">PHS-Z3</strain>
    </source>
</reference>
<evidence type="ECO:0000256" key="1">
    <source>
        <dbReference type="SAM" id="Phobius"/>
    </source>
</evidence>
<keyword evidence="1" id="KW-0472">Membrane</keyword>
<sequence>MSKKQKIIVNISIGLNILLISIAAWGYMKMKFVKEQIFIVEVQHNLVELEGLIAKQKEDNWSEPNLVTTELGDVLNGIWLGITTGEQLGTLSKSEKETLNNLYNKLKQFPNDELYRFADLTEEDKVYFEKLQEILREVGLGLRIPVSGSMKYFINQAEELEGKLRFHCIRLTIS</sequence>
<evidence type="ECO:0000313" key="3">
    <source>
        <dbReference type="Proteomes" id="UP001057877"/>
    </source>
</evidence>
<proteinExistence type="predicted"/>
<organism evidence="2 3">
    <name type="scientific">Paenibacillus spongiae</name>
    <dbReference type="NCBI Taxonomy" id="2909671"/>
    <lineage>
        <taxon>Bacteria</taxon>
        <taxon>Bacillati</taxon>
        <taxon>Bacillota</taxon>
        <taxon>Bacilli</taxon>
        <taxon>Bacillales</taxon>
        <taxon>Paenibacillaceae</taxon>
        <taxon>Paenibacillus</taxon>
    </lineage>
</organism>
<gene>
    <name evidence="2" type="ORF">L1F29_16865</name>
</gene>
<name>A0ABY5SMF0_9BACL</name>
<evidence type="ECO:0000313" key="2">
    <source>
        <dbReference type="EMBL" id="UVI33403.1"/>
    </source>
</evidence>
<protein>
    <submittedName>
        <fullName evidence="2">Uncharacterized protein</fullName>
    </submittedName>
</protein>
<keyword evidence="1" id="KW-1133">Transmembrane helix</keyword>
<feature type="transmembrane region" description="Helical" evidence="1">
    <location>
        <begin position="7"/>
        <end position="28"/>
    </location>
</feature>
<dbReference type="RefSeq" id="WP_258389456.1">
    <property type="nucleotide sequence ID" value="NZ_CP091430.1"/>
</dbReference>
<keyword evidence="3" id="KW-1185">Reference proteome</keyword>
<dbReference type="Proteomes" id="UP001057877">
    <property type="component" value="Chromosome"/>
</dbReference>
<dbReference type="EMBL" id="CP091430">
    <property type="protein sequence ID" value="UVI33403.1"/>
    <property type="molecule type" value="Genomic_DNA"/>
</dbReference>